<evidence type="ECO:0000313" key="6">
    <source>
        <dbReference type="EMBL" id="TVY11249.1"/>
    </source>
</evidence>
<comment type="caution">
    <text evidence="6">The sequence shown here is derived from an EMBL/GenBank/DDBJ whole genome shotgun (WGS) entry which is preliminary data.</text>
</comment>
<dbReference type="PRINTS" id="PR00455">
    <property type="entry name" value="HTHTETR"/>
</dbReference>
<keyword evidence="1" id="KW-0805">Transcription regulation</keyword>
<dbReference type="PROSITE" id="PS50977">
    <property type="entry name" value="HTH_TETR_2"/>
    <property type="match status" value="1"/>
</dbReference>
<dbReference type="PANTHER" id="PTHR47506">
    <property type="entry name" value="TRANSCRIPTIONAL REGULATORY PROTEIN"/>
    <property type="match status" value="1"/>
</dbReference>
<dbReference type="Gene3D" id="1.10.10.60">
    <property type="entry name" value="Homeodomain-like"/>
    <property type="match status" value="1"/>
</dbReference>
<dbReference type="InterPro" id="IPR009057">
    <property type="entry name" value="Homeodomain-like_sf"/>
</dbReference>
<dbReference type="InterPro" id="IPR001647">
    <property type="entry name" value="HTH_TetR"/>
</dbReference>
<dbReference type="Pfam" id="PF00440">
    <property type="entry name" value="TetR_N"/>
    <property type="match status" value="1"/>
</dbReference>
<keyword evidence="2 4" id="KW-0238">DNA-binding</keyword>
<keyword evidence="7" id="KW-1185">Reference proteome</keyword>
<name>A0A559KGJ3_9BACL</name>
<feature type="domain" description="HTH tetR-type" evidence="5">
    <location>
        <begin position="6"/>
        <end position="66"/>
    </location>
</feature>
<sequence length="194" mass="22211">MARPREFDQEAALSKAMDLFWQKGYERTSIQDLVEHTGVHRGSLYDTFGDKNQLFLSCLDRFRETSKDRTMGLLEEAGDPKEALQRYFSRLIDIAMNEETGRRGCLIANTAMELGAMDPTVSRRIEAYTLDMEVRFTNFLMRAQQQGSLKSKHSVRELARFLLSTRNGLYVLAKSVTDRKVLEDAVNVALSVFK</sequence>
<dbReference type="SUPFAM" id="SSF48498">
    <property type="entry name" value="Tetracyclin repressor-like, C-terminal domain"/>
    <property type="match status" value="1"/>
</dbReference>
<dbReference type="InterPro" id="IPR011075">
    <property type="entry name" value="TetR_C"/>
</dbReference>
<reference evidence="6 7" key="1">
    <citation type="submission" date="2019-07" db="EMBL/GenBank/DDBJ databases">
        <authorList>
            <person name="Kim J."/>
        </authorList>
    </citation>
    <scope>NUCLEOTIDE SEQUENCE [LARGE SCALE GENOMIC DNA]</scope>
    <source>
        <strain evidence="6 7">JC52</strain>
    </source>
</reference>
<dbReference type="RefSeq" id="WP_144843103.1">
    <property type="nucleotide sequence ID" value="NZ_VNJI01000003.1"/>
</dbReference>
<dbReference type="GO" id="GO:0003677">
    <property type="term" value="F:DNA binding"/>
    <property type="evidence" value="ECO:0007669"/>
    <property type="project" value="UniProtKB-UniRule"/>
</dbReference>
<dbReference type="PANTHER" id="PTHR47506:SF1">
    <property type="entry name" value="HTH-TYPE TRANSCRIPTIONAL REGULATOR YJDC"/>
    <property type="match status" value="1"/>
</dbReference>
<gene>
    <name evidence="6" type="ORF">FPZ49_03170</name>
</gene>
<dbReference type="OrthoDB" id="9795242at2"/>
<accession>A0A559KGJ3</accession>
<protein>
    <submittedName>
        <fullName evidence="6">TetR family transcriptional regulator</fullName>
    </submittedName>
</protein>
<dbReference type="Proteomes" id="UP000317036">
    <property type="component" value="Unassembled WGS sequence"/>
</dbReference>
<dbReference type="EMBL" id="VNJI01000003">
    <property type="protein sequence ID" value="TVY11249.1"/>
    <property type="molecule type" value="Genomic_DNA"/>
</dbReference>
<feature type="DNA-binding region" description="H-T-H motif" evidence="4">
    <location>
        <begin position="29"/>
        <end position="48"/>
    </location>
</feature>
<evidence type="ECO:0000256" key="3">
    <source>
        <dbReference type="ARBA" id="ARBA00023163"/>
    </source>
</evidence>
<proteinExistence type="predicted"/>
<keyword evidence="3" id="KW-0804">Transcription</keyword>
<evidence type="ECO:0000256" key="2">
    <source>
        <dbReference type="ARBA" id="ARBA00023125"/>
    </source>
</evidence>
<dbReference type="Pfam" id="PF16925">
    <property type="entry name" value="TetR_C_13"/>
    <property type="match status" value="1"/>
</dbReference>
<evidence type="ECO:0000259" key="5">
    <source>
        <dbReference type="PROSITE" id="PS50977"/>
    </source>
</evidence>
<evidence type="ECO:0000313" key="7">
    <source>
        <dbReference type="Proteomes" id="UP000317036"/>
    </source>
</evidence>
<dbReference type="AlphaFoldDB" id="A0A559KGJ3"/>
<dbReference type="InterPro" id="IPR036271">
    <property type="entry name" value="Tet_transcr_reg_TetR-rel_C_sf"/>
</dbReference>
<evidence type="ECO:0000256" key="1">
    <source>
        <dbReference type="ARBA" id="ARBA00023015"/>
    </source>
</evidence>
<dbReference type="SUPFAM" id="SSF46689">
    <property type="entry name" value="Homeodomain-like"/>
    <property type="match status" value="1"/>
</dbReference>
<dbReference type="Gene3D" id="1.10.357.10">
    <property type="entry name" value="Tetracycline Repressor, domain 2"/>
    <property type="match status" value="1"/>
</dbReference>
<organism evidence="6 7">
    <name type="scientific">Paenibacillus cremeus</name>
    <dbReference type="NCBI Taxonomy" id="2163881"/>
    <lineage>
        <taxon>Bacteria</taxon>
        <taxon>Bacillati</taxon>
        <taxon>Bacillota</taxon>
        <taxon>Bacilli</taxon>
        <taxon>Bacillales</taxon>
        <taxon>Paenibacillaceae</taxon>
        <taxon>Paenibacillus</taxon>
    </lineage>
</organism>
<evidence type="ECO:0000256" key="4">
    <source>
        <dbReference type="PROSITE-ProRule" id="PRU00335"/>
    </source>
</evidence>